<organism evidence="1 2">
    <name type="scientific">Datura stramonium</name>
    <name type="common">Jimsonweed</name>
    <name type="synonym">Common thornapple</name>
    <dbReference type="NCBI Taxonomy" id="4076"/>
    <lineage>
        <taxon>Eukaryota</taxon>
        <taxon>Viridiplantae</taxon>
        <taxon>Streptophyta</taxon>
        <taxon>Embryophyta</taxon>
        <taxon>Tracheophyta</taxon>
        <taxon>Spermatophyta</taxon>
        <taxon>Magnoliopsida</taxon>
        <taxon>eudicotyledons</taxon>
        <taxon>Gunneridae</taxon>
        <taxon>Pentapetalae</taxon>
        <taxon>asterids</taxon>
        <taxon>lamiids</taxon>
        <taxon>Solanales</taxon>
        <taxon>Solanaceae</taxon>
        <taxon>Solanoideae</taxon>
        <taxon>Datureae</taxon>
        <taxon>Datura</taxon>
    </lineage>
</organism>
<feature type="non-terminal residue" evidence="1">
    <location>
        <position position="107"/>
    </location>
</feature>
<sequence>MSGSDDSKLEETIDFCWASFSWMMREHILSSKRKVKVTNKLGHSSERNEFTRMWFIYYPRERPSCYFQENKSSSCESQGRKKVRKLAKIFAWEHRTAAKKPPQSPHK</sequence>
<keyword evidence="2" id="KW-1185">Reference proteome</keyword>
<dbReference type="Proteomes" id="UP000823775">
    <property type="component" value="Unassembled WGS sequence"/>
</dbReference>
<accession>A0ABS8TJ50</accession>
<gene>
    <name evidence="1" type="ORF">HAX54_011223</name>
</gene>
<proteinExistence type="predicted"/>
<evidence type="ECO:0000313" key="2">
    <source>
        <dbReference type="Proteomes" id="UP000823775"/>
    </source>
</evidence>
<reference evidence="1 2" key="1">
    <citation type="journal article" date="2021" name="BMC Genomics">
        <title>Datura genome reveals duplications of psychoactive alkaloid biosynthetic genes and high mutation rate following tissue culture.</title>
        <authorList>
            <person name="Rajewski A."/>
            <person name="Carter-House D."/>
            <person name="Stajich J."/>
            <person name="Litt A."/>
        </authorList>
    </citation>
    <scope>NUCLEOTIDE SEQUENCE [LARGE SCALE GENOMIC DNA]</scope>
    <source>
        <strain evidence="1">AR-01</strain>
    </source>
</reference>
<name>A0ABS8TJ50_DATST</name>
<protein>
    <submittedName>
        <fullName evidence="1">Uncharacterized protein</fullName>
    </submittedName>
</protein>
<comment type="caution">
    <text evidence="1">The sequence shown here is derived from an EMBL/GenBank/DDBJ whole genome shotgun (WGS) entry which is preliminary data.</text>
</comment>
<evidence type="ECO:0000313" key="1">
    <source>
        <dbReference type="EMBL" id="MCD7470970.1"/>
    </source>
</evidence>
<dbReference type="EMBL" id="JACEIK010001635">
    <property type="protein sequence ID" value="MCD7470970.1"/>
    <property type="molecule type" value="Genomic_DNA"/>
</dbReference>